<dbReference type="InterPro" id="IPR036736">
    <property type="entry name" value="ACP-like_sf"/>
</dbReference>
<dbReference type="InterPro" id="IPR023213">
    <property type="entry name" value="CAT-like_dom_sf"/>
</dbReference>
<evidence type="ECO:0000256" key="5">
    <source>
        <dbReference type="ARBA" id="ARBA00022737"/>
    </source>
</evidence>
<dbReference type="InterPro" id="IPR001242">
    <property type="entry name" value="Condensation_dom"/>
</dbReference>
<evidence type="ECO:0000256" key="2">
    <source>
        <dbReference type="ARBA" id="ARBA00006432"/>
    </source>
</evidence>
<dbReference type="InterPro" id="IPR025110">
    <property type="entry name" value="AMP-bd_C"/>
</dbReference>
<dbReference type="NCBIfam" id="TIGR01733">
    <property type="entry name" value="AA-adenyl-dom"/>
    <property type="match status" value="1"/>
</dbReference>
<dbReference type="PANTHER" id="PTHR45527:SF1">
    <property type="entry name" value="FATTY ACID SYNTHASE"/>
    <property type="match status" value="1"/>
</dbReference>
<evidence type="ECO:0000259" key="8">
    <source>
        <dbReference type="PROSITE" id="PS50075"/>
    </source>
</evidence>
<dbReference type="GO" id="GO:0043041">
    <property type="term" value="P:amino acid activation for nonribosomal peptide biosynthetic process"/>
    <property type="evidence" value="ECO:0007669"/>
    <property type="project" value="TreeGrafter"/>
</dbReference>
<dbReference type="GO" id="GO:0031177">
    <property type="term" value="F:phosphopantetheine binding"/>
    <property type="evidence" value="ECO:0007669"/>
    <property type="project" value="InterPro"/>
</dbReference>
<comment type="cofactor">
    <cofactor evidence="1">
        <name>pantetheine 4'-phosphate</name>
        <dbReference type="ChEBI" id="CHEBI:47942"/>
    </cofactor>
</comment>
<dbReference type="RefSeq" id="WP_111269760.1">
    <property type="nucleotide sequence ID" value="NZ_QKWW01000022.1"/>
</dbReference>
<dbReference type="PROSITE" id="PS00455">
    <property type="entry name" value="AMP_BINDING"/>
    <property type="match status" value="1"/>
</dbReference>
<dbReference type="FunFam" id="3.40.50.980:FF:000001">
    <property type="entry name" value="Non-ribosomal peptide synthetase"/>
    <property type="match status" value="1"/>
</dbReference>
<dbReference type="PROSITE" id="PS50075">
    <property type="entry name" value="CARRIER"/>
    <property type="match status" value="1"/>
</dbReference>
<evidence type="ECO:0000256" key="6">
    <source>
        <dbReference type="ARBA" id="ARBA00023194"/>
    </source>
</evidence>
<accession>A0A2W6NKG0</accession>
<dbReference type="AlphaFoldDB" id="A0A2W6NKG0"/>
<protein>
    <recommendedName>
        <fullName evidence="8">Carrier domain-containing protein</fullName>
    </recommendedName>
</protein>
<dbReference type="GO" id="GO:0017000">
    <property type="term" value="P:antibiotic biosynthetic process"/>
    <property type="evidence" value="ECO:0007669"/>
    <property type="project" value="UniProtKB-KW"/>
</dbReference>
<keyword evidence="7" id="KW-0511">Multifunctional enzyme</keyword>
<gene>
    <name evidence="9" type="ORF">DN757_08100</name>
</gene>
<dbReference type="GO" id="GO:0044550">
    <property type="term" value="P:secondary metabolite biosynthetic process"/>
    <property type="evidence" value="ECO:0007669"/>
    <property type="project" value="TreeGrafter"/>
</dbReference>
<dbReference type="FunFam" id="1.10.1200.10:FF:000005">
    <property type="entry name" value="Nonribosomal peptide synthetase 1"/>
    <property type="match status" value="1"/>
</dbReference>
<dbReference type="Gene3D" id="1.10.1200.10">
    <property type="entry name" value="ACP-like"/>
    <property type="match status" value="1"/>
</dbReference>
<dbReference type="PROSITE" id="PS00012">
    <property type="entry name" value="PHOSPHOPANTETHEINE"/>
    <property type="match status" value="1"/>
</dbReference>
<dbReference type="Pfam" id="PF00668">
    <property type="entry name" value="Condensation"/>
    <property type="match status" value="1"/>
</dbReference>
<proteinExistence type="inferred from homology"/>
<dbReference type="Pfam" id="PF00550">
    <property type="entry name" value="PP-binding"/>
    <property type="match status" value="1"/>
</dbReference>
<keyword evidence="6" id="KW-0045">Antibiotic biosynthesis</keyword>
<dbReference type="SUPFAM" id="SSF47336">
    <property type="entry name" value="ACP-like"/>
    <property type="match status" value="1"/>
</dbReference>
<dbReference type="SUPFAM" id="SSF56801">
    <property type="entry name" value="Acetyl-CoA synthetase-like"/>
    <property type="match status" value="1"/>
</dbReference>
<dbReference type="InterPro" id="IPR000873">
    <property type="entry name" value="AMP-dep_synth/lig_dom"/>
</dbReference>
<reference evidence="9 10" key="1">
    <citation type="submission" date="2018-06" db="EMBL/GenBank/DDBJ databases">
        <title>Isolation of heavy metals resistant Paenibacillus silvae NC2 from Gold-Copper mine in ZiJin, China.</title>
        <authorList>
            <person name="Xu J."/>
            <person name="Mazhar H.S."/>
            <person name="Rensing C."/>
        </authorList>
    </citation>
    <scope>NUCLEOTIDE SEQUENCE [LARGE SCALE GENOMIC DNA]</scope>
    <source>
        <strain evidence="9 10">NC2</strain>
    </source>
</reference>
<organism evidence="9 10">
    <name type="scientific">Paenibacillus silvae</name>
    <dbReference type="NCBI Taxonomy" id="1325358"/>
    <lineage>
        <taxon>Bacteria</taxon>
        <taxon>Bacillati</taxon>
        <taxon>Bacillota</taxon>
        <taxon>Bacilli</taxon>
        <taxon>Bacillales</taxon>
        <taxon>Paenibacillaceae</taxon>
        <taxon>Paenibacillus</taxon>
    </lineage>
</organism>
<dbReference type="InterPro" id="IPR010071">
    <property type="entry name" value="AA_adenyl_dom"/>
</dbReference>
<evidence type="ECO:0000256" key="3">
    <source>
        <dbReference type="ARBA" id="ARBA00022450"/>
    </source>
</evidence>
<feature type="domain" description="Carrier" evidence="8">
    <location>
        <begin position="945"/>
        <end position="1020"/>
    </location>
</feature>
<evidence type="ECO:0000256" key="1">
    <source>
        <dbReference type="ARBA" id="ARBA00001957"/>
    </source>
</evidence>
<dbReference type="EMBL" id="QKWW01000022">
    <property type="protein sequence ID" value="PZT56261.1"/>
    <property type="molecule type" value="Genomic_DNA"/>
</dbReference>
<name>A0A2W6NKG0_9BACL</name>
<dbReference type="CDD" id="cd05930">
    <property type="entry name" value="A_NRPS"/>
    <property type="match status" value="1"/>
</dbReference>
<dbReference type="FunFam" id="3.40.50.12780:FF:000012">
    <property type="entry name" value="Non-ribosomal peptide synthetase"/>
    <property type="match status" value="1"/>
</dbReference>
<dbReference type="InterPro" id="IPR045851">
    <property type="entry name" value="AMP-bd_C_sf"/>
</dbReference>
<dbReference type="Pfam" id="PF13193">
    <property type="entry name" value="AMP-binding_C"/>
    <property type="match status" value="1"/>
</dbReference>
<dbReference type="FunFam" id="3.40.50.980:FF:000002">
    <property type="entry name" value="Enterobactin synthetase component F"/>
    <property type="match status" value="1"/>
</dbReference>
<dbReference type="SMART" id="SM00823">
    <property type="entry name" value="PKS_PP"/>
    <property type="match status" value="1"/>
</dbReference>
<comment type="similarity">
    <text evidence="2">Belongs to the ATP-dependent AMP-binding enzyme family.</text>
</comment>
<dbReference type="Gene3D" id="3.30.559.30">
    <property type="entry name" value="Nonribosomal peptide synthetase, condensation domain"/>
    <property type="match status" value="1"/>
</dbReference>
<dbReference type="InterPro" id="IPR009081">
    <property type="entry name" value="PP-bd_ACP"/>
</dbReference>
<evidence type="ECO:0000256" key="7">
    <source>
        <dbReference type="ARBA" id="ARBA00023268"/>
    </source>
</evidence>
<sequence length="1031" mass="116339">MENVMLGYPLSPQQKRLHELQLSGLKSSVPNVIAISIEGECTNPQIEAAVKRIAEKYSIFRTSIEADPNYGVYLQKVGEEPKYRFRTAFSDQRFQEEHIPSLVQQELGNWTGEYTLDSVLVNGPDRSSMLILALHPYFSDVESAIILKDLSEFTRGEIDSSLLEEEVPYYAVSEWLNDLLTSEEHSEERSFWNHKRYTHYDKRLALASNRDASKLSMASISVSWSSELWQQLHKIAVQAESTIDQVLLACWNLTIHWLGEATEITVGVHTRGRQDEDLENVVGPLNRYVPVYSGIKGEDTFLEFLQRTRNEVKDSAEYADYFDFKHSGAADQGQQIFSYGFESCDASCLIESEGNTFRIAYQSEEIEPVHLGLKVNHYEDRKDITLNYNSEVYTSTEASYVADILAHLCNLVYLNPEKSVASISMPDQLTQTLRELLQGETRDYQASTLVELIDEQALKTPDQIAVVFGQTLLTYREVQETSRQLANYLHRTRNVKHGDVIGVCIERSSELVIALLAVLRAGAAYVPLDPDYPNERLTYICDNARIQTVLLQNKNNNRLNSLFAQPVYLEEEGEQITAESSDAPAVTVNGKDTAYILYTSGSTGRPKGVKISHEAITNHMHWMNHEFPMSGADAVLQKTSMNFDASVWEFYAPLTTGARLVMAEPEKHADPDYLLDMIHKENITTLQVVPTMLQALVEKEKLASSPLTRVFSGGERLGVPLQQSFFDASNAQLINLYGPTEAAVDTTFHICDRHQVYETIGSPIHNTRLLVLDSELRLVPPGVAGELYISGKGLADGYVDETLNAEAFMANTYEPEQRMYRTGDRVRYFADGKLEYIGRVDRQVKLRGYRIELGEIEKTLNTHPHVRLAAVKVLEKTEPLLAGYVEMDAQGDIQDVRQWIASALPEYMVPGFIQKLDQLPLLHNGKIDYHSLPDALIDATDDYVEPSTSVEHIVAQIWRTVLKREKISINENFFALGGHSLIATQVISGIRQQMGINLPLRKIFDAPTIQELSEVIENVLLEANGYRVEDN</sequence>
<evidence type="ECO:0000313" key="10">
    <source>
        <dbReference type="Proteomes" id="UP000249204"/>
    </source>
</evidence>
<dbReference type="Gene3D" id="3.40.50.980">
    <property type="match status" value="2"/>
</dbReference>
<dbReference type="InterPro" id="IPR020845">
    <property type="entry name" value="AMP-binding_CS"/>
</dbReference>
<keyword evidence="5" id="KW-0677">Repeat</keyword>
<dbReference type="SUPFAM" id="SSF52777">
    <property type="entry name" value="CoA-dependent acyltransferases"/>
    <property type="match status" value="2"/>
</dbReference>
<dbReference type="Gene3D" id="2.30.38.10">
    <property type="entry name" value="Luciferase, Domain 3"/>
    <property type="match status" value="1"/>
</dbReference>
<dbReference type="InterPro" id="IPR020806">
    <property type="entry name" value="PKS_PP-bd"/>
</dbReference>
<dbReference type="InterPro" id="IPR006162">
    <property type="entry name" value="Ppantetheine_attach_site"/>
</dbReference>
<evidence type="ECO:0000313" key="9">
    <source>
        <dbReference type="EMBL" id="PZT56261.1"/>
    </source>
</evidence>
<dbReference type="GO" id="GO:0003824">
    <property type="term" value="F:catalytic activity"/>
    <property type="evidence" value="ECO:0007669"/>
    <property type="project" value="UniProtKB-KW"/>
</dbReference>
<dbReference type="Proteomes" id="UP000249204">
    <property type="component" value="Unassembled WGS sequence"/>
</dbReference>
<dbReference type="GO" id="GO:0005737">
    <property type="term" value="C:cytoplasm"/>
    <property type="evidence" value="ECO:0007669"/>
    <property type="project" value="TreeGrafter"/>
</dbReference>
<keyword evidence="4" id="KW-0597">Phosphoprotein</keyword>
<dbReference type="Gene3D" id="3.30.559.10">
    <property type="entry name" value="Chloramphenicol acetyltransferase-like domain"/>
    <property type="match status" value="1"/>
</dbReference>
<dbReference type="GO" id="GO:0008610">
    <property type="term" value="P:lipid biosynthetic process"/>
    <property type="evidence" value="ECO:0007669"/>
    <property type="project" value="UniProtKB-ARBA"/>
</dbReference>
<comment type="caution">
    <text evidence="9">The sequence shown here is derived from an EMBL/GenBank/DDBJ whole genome shotgun (WGS) entry which is preliminary data.</text>
</comment>
<dbReference type="PANTHER" id="PTHR45527">
    <property type="entry name" value="NONRIBOSOMAL PEPTIDE SYNTHETASE"/>
    <property type="match status" value="1"/>
</dbReference>
<dbReference type="Gene3D" id="3.30.300.30">
    <property type="match status" value="1"/>
</dbReference>
<evidence type="ECO:0000256" key="4">
    <source>
        <dbReference type="ARBA" id="ARBA00022553"/>
    </source>
</evidence>
<keyword evidence="3" id="KW-0596">Phosphopantetheine</keyword>
<dbReference type="Pfam" id="PF00501">
    <property type="entry name" value="AMP-binding"/>
    <property type="match status" value="1"/>
</dbReference>